<evidence type="ECO:0000313" key="3">
    <source>
        <dbReference type="Proteomes" id="UP000467700"/>
    </source>
</evidence>
<keyword evidence="3" id="KW-1185">Reference proteome</keyword>
<dbReference type="InterPro" id="IPR046341">
    <property type="entry name" value="SET_dom_sf"/>
</dbReference>
<proteinExistence type="predicted"/>
<dbReference type="Pfam" id="PF00856">
    <property type="entry name" value="SET"/>
    <property type="match status" value="1"/>
</dbReference>
<dbReference type="AlphaFoldDB" id="A0A8S0VXY3"/>
<name>A0A8S0VXY3_CYCAE</name>
<dbReference type="PANTHER" id="PTHR12197:SF251">
    <property type="entry name" value="EG:BACR7C10.4 PROTEIN"/>
    <property type="match status" value="1"/>
</dbReference>
<dbReference type="OrthoDB" id="5945798at2759"/>
<dbReference type="InterPro" id="IPR001214">
    <property type="entry name" value="SET_dom"/>
</dbReference>
<dbReference type="InterPro" id="IPR050869">
    <property type="entry name" value="H3K4_H4K5_MeTrfase"/>
</dbReference>
<comment type="caution">
    <text evidence="2">The sequence shown here is derived from an EMBL/GenBank/DDBJ whole genome shotgun (WGS) entry which is preliminary data.</text>
</comment>
<gene>
    <name evidence="2" type="ORF">AAE3_LOCUS3834</name>
</gene>
<sequence>MSLTDTPYSTEHHPPSATVLALLPHPSDEAPPPICPISPAPPSGLVSRLFARFGNNNFAIHSHLVTIGHGVFPFASRLFNHSCIPNAAAKYRLSPGQSVIMEVVALRDILPGEEICIPYLDPALLQTRDNILQISYGFKCKCLSCQFIDRIQPLPKIPETVNEFGTLAKQLCEFVGIGSEVGSILPSKPMDGTPPPLRCVFREEYMTRLSDSCSKSAHEGQYPLALESGLTLLALYILVYPQNYPQIGVHLLEMAKTAWNAMVSSPHDSRDEKLEEHMRALLLFARRVLMVFGPEGDEVGPLQEIEVLEEMLRNEQ</sequence>
<dbReference type="PROSITE" id="PS50280">
    <property type="entry name" value="SET"/>
    <property type="match status" value="1"/>
</dbReference>
<dbReference type="EMBL" id="CACVBS010000033">
    <property type="protein sequence ID" value="CAA7261581.1"/>
    <property type="molecule type" value="Genomic_DNA"/>
</dbReference>
<reference evidence="2 3" key="1">
    <citation type="submission" date="2020-01" db="EMBL/GenBank/DDBJ databases">
        <authorList>
            <person name="Gupta K D."/>
        </authorList>
    </citation>
    <scope>NUCLEOTIDE SEQUENCE [LARGE SCALE GENOMIC DNA]</scope>
</reference>
<evidence type="ECO:0000313" key="2">
    <source>
        <dbReference type="EMBL" id="CAA7261581.1"/>
    </source>
</evidence>
<feature type="domain" description="SET" evidence="1">
    <location>
        <begin position="1"/>
        <end position="120"/>
    </location>
</feature>
<dbReference type="Proteomes" id="UP000467700">
    <property type="component" value="Unassembled WGS sequence"/>
</dbReference>
<protein>
    <recommendedName>
        <fullName evidence="1">SET domain-containing protein</fullName>
    </recommendedName>
</protein>
<dbReference type="Gene3D" id="2.170.270.10">
    <property type="entry name" value="SET domain"/>
    <property type="match status" value="1"/>
</dbReference>
<dbReference type="SUPFAM" id="SSF82199">
    <property type="entry name" value="SET domain"/>
    <property type="match status" value="1"/>
</dbReference>
<organism evidence="2 3">
    <name type="scientific">Cyclocybe aegerita</name>
    <name type="common">Black poplar mushroom</name>
    <name type="synonym">Agrocybe aegerita</name>
    <dbReference type="NCBI Taxonomy" id="1973307"/>
    <lineage>
        <taxon>Eukaryota</taxon>
        <taxon>Fungi</taxon>
        <taxon>Dikarya</taxon>
        <taxon>Basidiomycota</taxon>
        <taxon>Agaricomycotina</taxon>
        <taxon>Agaricomycetes</taxon>
        <taxon>Agaricomycetidae</taxon>
        <taxon>Agaricales</taxon>
        <taxon>Agaricineae</taxon>
        <taxon>Bolbitiaceae</taxon>
        <taxon>Cyclocybe</taxon>
    </lineage>
</organism>
<dbReference type="GO" id="GO:0005634">
    <property type="term" value="C:nucleus"/>
    <property type="evidence" value="ECO:0007669"/>
    <property type="project" value="TreeGrafter"/>
</dbReference>
<evidence type="ECO:0000259" key="1">
    <source>
        <dbReference type="PROSITE" id="PS50280"/>
    </source>
</evidence>
<accession>A0A8S0VXY3</accession>
<dbReference type="PANTHER" id="PTHR12197">
    <property type="entry name" value="HISTONE-LYSINE N-METHYLTRANSFERASE SMYD"/>
    <property type="match status" value="1"/>
</dbReference>
<dbReference type="CDD" id="cd20071">
    <property type="entry name" value="SET_SMYD"/>
    <property type="match status" value="1"/>
</dbReference>